<sequence>MPLADLEALFDKSGAGFWKTRSDDELLAMEFTTDDPESLDNVSNDPPPDEEAMVELAYNVAGRDRGRAQCVFCKHPNHDKGVVMLYRSGGRRLVGRDCAHKRYGVVFDELVKDFDAARDRRDYVERQRMVLSQRSDLVDQIAAMRADPAVQAFMDVRRRLQAMLGRTVWARLERVASGDGMLSTDEQLRDYGTENARVRGVVVQGYALHGAELFRSGPTVPEQLLAIEREVEETLEVLRRQEATTREIRIGLVKLGDLMRRIEEQRVRLRAVNSFFEIYNLGHVAEWARKVDQQIIIGTGTLPTRLVVQRGSETLECAAPEHYRVPGQALVALMRDTVTAQKKVRRVTKGAAA</sequence>
<dbReference type="Proteomes" id="UP001055108">
    <property type="component" value="Unassembled WGS sequence"/>
</dbReference>
<organism evidence="1 2">
    <name type="scientific">Methylobacterium gregans</name>
    <dbReference type="NCBI Taxonomy" id="374424"/>
    <lineage>
        <taxon>Bacteria</taxon>
        <taxon>Pseudomonadati</taxon>
        <taxon>Pseudomonadota</taxon>
        <taxon>Alphaproteobacteria</taxon>
        <taxon>Hyphomicrobiales</taxon>
        <taxon>Methylobacteriaceae</taxon>
        <taxon>Methylobacterium</taxon>
    </lineage>
</organism>
<keyword evidence="2" id="KW-1185">Reference proteome</keyword>
<comment type="caution">
    <text evidence="1">The sequence shown here is derived from an EMBL/GenBank/DDBJ whole genome shotgun (WGS) entry which is preliminary data.</text>
</comment>
<proteinExistence type="predicted"/>
<gene>
    <name evidence="1" type="ORF">NBEOAGPD_2747</name>
</gene>
<protein>
    <submittedName>
        <fullName evidence="1">Uncharacterized protein</fullName>
    </submittedName>
</protein>
<dbReference type="AlphaFoldDB" id="A0AA37MBT8"/>
<reference evidence="1" key="2">
    <citation type="submission" date="2021-08" db="EMBL/GenBank/DDBJ databases">
        <authorList>
            <person name="Tani A."/>
            <person name="Ola A."/>
            <person name="Ogura Y."/>
            <person name="Katsura K."/>
            <person name="Hayashi T."/>
        </authorList>
    </citation>
    <scope>NUCLEOTIDE SEQUENCE</scope>
    <source>
        <strain evidence="1">NBRC 103626</strain>
    </source>
</reference>
<name>A0AA37MBT8_9HYPH</name>
<dbReference type="EMBL" id="BPQM01000064">
    <property type="protein sequence ID" value="GJD79518.1"/>
    <property type="molecule type" value="Genomic_DNA"/>
</dbReference>
<evidence type="ECO:0000313" key="1">
    <source>
        <dbReference type="EMBL" id="GJD79518.1"/>
    </source>
</evidence>
<reference evidence="1" key="1">
    <citation type="journal article" date="2016" name="Front. Microbiol.">
        <title>Genome Sequence of the Piezophilic, Mesophilic Sulfate-Reducing Bacterium Desulfovibrio indicus J2T.</title>
        <authorList>
            <person name="Cao J."/>
            <person name="Maignien L."/>
            <person name="Shao Z."/>
            <person name="Alain K."/>
            <person name="Jebbar M."/>
        </authorList>
    </citation>
    <scope>NUCLEOTIDE SEQUENCE</scope>
    <source>
        <strain evidence="1">NBRC 103626</strain>
    </source>
</reference>
<evidence type="ECO:0000313" key="2">
    <source>
        <dbReference type="Proteomes" id="UP001055108"/>
    </source>
</evidence>
<accession>A0AA37MBT8</accession>